<dbReference type="Gene3D" id="3.40.50.720">
    <property type="entry name" value="NAD(P)-binding Rossmann-like Domain"/>
    <property type="match status" value="1"/>
</dbReference>
<dbReference type="OrthoDB" id="2735536at2759"/>
<dbReference type="EMBL" id="MU006292">
    <property type="protein sequence ID" value="KAF2854602.1"/>
    <property type="molecule type" value="Genomic_DNA"/>
</dbReference>
<organism evidence="1 2">
    <name type="scientific">Plenodomus tracheiphilus IPT5</name>
    <dbReference type="NCBI Taxonomy" id="1408161"/>
    <lineage>
        <taxon>Eukaryota</taxon>
        <taxon>Fungi</taxon>
        <taxon>Dikarya</taxon>
        <taxon>Ascomycota</taxon>
        <taxon>Pezizomycotina</taxon>
        <taxon>Dothideomycetes</taxon>
        <taxon>Pleosporomycetidae</taxon>
        <taxon>Pleosporales</taxon>
        <taxon>Pleosporineae</taxon>
        <taxon>Leptosphaeriaceae</taxon>
        <taxon>Plenodomus</taxon>
    </lineage>
</organism>
<dbReference type="SUPFAM" id="SSF51735">
    <property type="entry name" value="NAD(P)-binding Rossmann-fold domains"/>
    <property type="match status" value="1"/>
</dbReference>
<evidence type="ECO:0008006" key="3">
    <source>
        <dbReference type="Google" id="ProtNLM"/>
    </source>
</evidence>
<reference evidence="1" key="1">
    <citation type="submission" date="2020-01" db="EMBL/GenBank/DDBJ databases">
        <authorList>
            <consortium name="DOE Joint Genome Institute"/>
            <person name="Haridas S."/>
            <person name="Albert R."/>
            <person name="Binder M."/>
            <person name="Bloem J."/>
            <person name="Labutti K."/>
            <person name="Salamov A."/>
            <person name="Andreopoulos B."/>
            <person name="Baker S.E."/>
            <person name="Barry K."/>
            <person name="Bills G."/>
            <person name="Bluhm B.H."/>
            <person name="Cannon C."/>
            <person name="Castanera R."/>
            <person name="Culley D.E."/>
            <person name="Daum C."/>
            <person name="Ezra D."/>
            <person name="Gonzalez J.B."/>
            <person name="Henrissat B."/>
            <person name="Kuo A."/>
            <person name="Liang C."/>
            <person name="Lipzen A."/>
            <person name="Lutzoni F."/>
            <person name="Magnuson J."/>
            <person name="Mondo S."/>
            <person name="Nolan M."/>
            <person name="Ohm R."/>
            <person name="Pangilinan J."/>
            <person name="Park H.-J."/>
            <person name="Ramirez L."/>
            <person name="Alfaro M."/>
            <person name="Sun H."/>
            <person name="Tritt A."/>
            <person name="Yoshinaga Y."/>
            <person name="Zwiers L.-H."/>
            <person name="Turgeon B.G."/>
            <person name="Goodwin S.B."/>
            <person name="Spatafora J.W."/>
            <person name="Crous P.W."/>
            <person name="Grigoriev I.V."/>
        </authorList>
    </citation>
    <scope>NUCLEOTIDE SEQUENCE</scope>
    <source>
        <strain evidence="1">IPT5</strain>
    </source>
</reference>
<accession>A0A6A7BH76</accession>
<dbReference type="Proteomes" id="UP000799423">
    <property type="component" value="Unassembled WGS sequence"/>
</dbReference>
<proteinExistence type="predicted"/>
<sequence>MAVTDTHVQPGGRVLVTSVNGSIGSNIASNFLHLGYTMRGTEAFAERHPKSNFEKIVIPDVNCEGAYETALNEVQGIVHVARDMSFGTDPNQIIRQCQEELTSSNRAAFDPILGKEIVIQIRAGLWNQSAIKGAWAPPPYDASCMWDVESQVEQEILSFTKRSQRFVINLVLPGFMVSPIFYPKQTDSTGKWGMDFWRDPGHYEPLHSFIPPWFVDIDDMALLHVAALTQGDAKNMRLWAFADTFNFNNWVGVFRKLEPKKPWPSDDPIQGHDLNKIDTSREVELLERFEKAGWTGLFDKCTHRRCRIVTSTYTKM</sequence>
<keyword evidence="2" id="KW-1185">Reference proteome</keyword>
<evidence type="ECO:0000313" key="2">
    <source>
        <dbReference type="Proteomes" id="UP000799423"/>
    </source>
</evidence>
<gene>
    <name evidence="1" type="ORF">T440DRAFT_542016</name>
</gene>
<name>A0A6A7BH76_9PLEO</name>
<dbReference type="InterPro" id="IPR036291">
    <property type="entry name" value="NAD(P)-bd_dom_sf"/>
</dbReference>
<evidence type="ECO:0000313" key="1">
    <source>
        <dbReference type="EMBL" id="KAF2854602.1"/>
    </source>
</evidence>
<dbReference type="AlphaFoldDB" id="A0A6A7BH76"/>
<protein>
    <recommendedName>
        <fullName evidence="3">NAD(P)-binding protein</fullName>
    </recommendedName>
</protein>